<organism evidence="12 13">
    <name type="scientific">Jeotgalibacillus campisalis</name>
    <dbReference type="NCBI Taxonomy" id="220754"/>
    <lineage>
        <taxon>Bacteria</taxon>
        <taxon>Bacillati</taxon>
        <taxon>Bacillota</taxon>
        <taxon>Bacilli</taxon>
        <taxon>Bacillales</taxon>
        <taxon>Caryophanaceae</taxon>
        <taxon>Jeotgalibacillus</taxon>
    </lineage>
</organism>
<feature type="transmembrane region" description="Helical" evidence="9">
    <location>
        <begin position="131"/>
        <end position="151"/>
    </location>
</feature>
<dbReference type="SUPFAM" id="SSF90123">
    <property type="entry name" value="ABC transporter transmembrane region"/>
    <property type="match status" value="1"/>
</dbReference>
<evidence type="ECO:0000256" key="3">
    <source>
        <dbReference type="ARBA" id="ARBA00022475"/>
    </source>
</evidence>
<protein>
    <recommendedName>
        <fullName evidence="14">ABC transporter ATP-binding protein</fullName>
    </recommendedName>
</protein>
<dbReference type="InterPro" id="IPR003593">
    <property type="entry name" value="AAA+_ATPase"/>
</dbReference>
<name>A0A0C2SB58_9BACL</name>
<dbReference type="Gene3D" id="1.20.1560.10">
    <property type="entry name" value="ABC transporter type 1, transmembrane domain"/>
    <property type="match status" value="1"/>
</dbReference>
<dbReference type="InterPro" id="IPR011527">
    <property type="entry name" value="ABC1_TM_dom"/>
</dbReference>
<dbReference type="GO" id="GO:0005524">
    <property type="term" value="F:ATP binding"/>
    <property type="evidence" value="ECO:0007669"/>
    <property type="project" value="UniProtKB-KW"/>
</dbReference>
<evidence type="ECO:0000256" key="5">
    <source>
        <dbReference type="ARBA" id="ARBA00022741"/>
    </source>
</evidence>
<dbReference type="RefSeq" id="WP_041055673.1">
    <property type="nucleotide sequence ID" value="NZ_JXRR01000008.1"/>
</dbReference>
<dbReference type="SMART" id="SM00382">
    <property type="entry name" value="AAA"/>
    <property type="match status" value="1"/>
</dbReference>
<evidence type="ECO:0000259" key="11">
    <source>
        <dbReference type="PROSITE" id="PS50929"/>
    </source>
</evidence>
<evidence type="ECO:0000256" key="8">
    <source>
        <dbReference type="ARBA" id="ARBA00023136"/>
    </source>
</evidence>
<keyword evidence="13" id="KW-1185">Reference proteome</keyword>
<evidence type="ECO:0000256" key="1">
    <source>
        <dbReference type="ARBA" id="ARBA00004651"/>
    </source>
</evidence>
<feature type="transmembrane region" description="Helical" evidence="9">
    <location>
        <begin position="16"/>
        <end position="40"/>
    </location>
</feature>
<keyword evidence="3" id="KW-1003">Cell membrane</keyword>
<dbReference type="AlphaFoldDB" id="A0A0C2SB58"/>
<dbReference type="GO" id="GO:0016887">
    <property type="term" value="F:ATP hydrolysis activity"/>
    <property type="evidence" value="ECO:0007669"/>
    <property type="project" value="InterPro"/>
</dbReference>
<dbReference type="PATRIC" id="fig|220754.4.peg.1089"/>
<accession>A0A0C2SB58</accession>
<dbReference type="NCBIfam" id="TIGR02857">
    <property type="entry name" value="CydD"/>
    <property type="match status" value="1"/>
</dbReference>
<reference evidence="12 13" key="1">
    <citation type="submission" date="2015-01" db="EMBL/GenBank/DDBJ databases">
        <title>Jeotgalibacillus campisalis genome sequencing.</title>
        <authorList>
            <person name="Goh K.M."/>
            <person name="Chan K.-G."/>
            <person name="Yaakop A.S."/>
            <person name="Ee R."/>
            <person name="Gan H.M."/>
            <person name="Chan C.S."/>
        </authorList>
    </citation>
    <scope>NUCLEOTIDE SEQUENCE [LARGE SCALE GENOMIC DNA]</scope>
    <source>
        <strain evidence="12 13">SF-57</strain>
    </source>
</reference>
<sequence>MNVLNPYLKQYKGTQIFLIFTAILTGLSIIAQAYLIVLAVDRVFLQGQPFEAIVPLLGWLAAALLLRAALTYASGRAGVRMAAKVKQEFRRRLLDKFSKNPVQASLQGQSGQKVSVMLDAVDEIDSYFSRYIPQVIQTSIIPLMILIVAFSQHLYTGLLMIITAPFIPLFFIIIGIKTQKKSEEQMDKMAAFSGRFLDTLQGLTTLKLFGRSAIQKDAIRESSYGFRDATMDVLKVAFISSLILEYISMLSIGLIALELGLRLVVFESVTFFTAFFLLVLAPEFYLAIKELGSAFHTGRGSMGAAKKITDELEKQDQPVVWGDKQLEGLNPPVINLNEAGFKYGESGFELTGISAEIKPYMKVAVTGRSGSGKSTLLHLLAGLVAPTKGGIEINSHPLSSFSEKAWFDEVSYISQKPYVFSGTIAENIAIGGNKNATRNDIMNAAQKAGISEMVSSLPKGFDTSVGEGGRGLSGGEKQRLAIARAFLKNPSVILFDEPTTGLDLKTEQILQASIKELSKQSTVITVAHRLHTIQDADLILFLENGELKGAGTHSELMEKAPDYRNMVSVQQGGDRE</sequence>
<evidence type="ECO:0000256" key="4">
    <source>
        <dbReference type="ARBA" id="ARBA00022692"/>
    </source>
</evidence>
<dbReference type="CDD" id="cd18584">
    <property type="entry name" value="ABC_6TM_AarD_CydD"/>
    <property type="match status" value="1"/>
</dbReference>
<feature type="transmembrane region" description="Helical" evidence="9">
    <location>
        <begin position="52"/>
        <end position="70"/>
    </location>
</feature>
<dbReference type="PROSITE" id="PS00211">
    <property type="entry name" value="ABC_TRANSPORTER_1"/>
    <property type="match status" value="1"/>
</dbReference>
<dbReference type="GO" id="GO:0042883">
    <property type="term" value="P:cysteine transport"/>
    <property type="evidence" value="ECO:0007669"/>
    <property type="project" value="InterPro"/>
</dbReference>
<keyword evidence="4 9" id="KW-0812">Transmembrane</keyword>
<evidence type="ECO:0000256" key="9">
    <source>
        <dbReference type="SAM" id="Phobius"/>
    </source>
</evidence>
<evidence type="ECO:0008006" key="14">
    <source>
        <dbReference type="Google" id="ProtNLM"/>
    </source>
</evidence>
<dbReference type="OrthoDB" id="9806127at2"/>
<feature type="domain" description="ABC transporter" evidence="10">
    <location>
        <begin position="334"/>
        <end position="569"/>
    </location>
</feature>
<feature type="transmembrane region" description="Helical" evidence="9">
    <location>
        <begin position="269"/>
        <end position="288"/>
    </location>
</feature>
<dbReference type="Gene3D" id="3.40.50.300">
    <property type="entry name" value="P-loop containing nucleotide triphosphate hydrolases"/>
    <property type="match status" value="1"/>
</dbReference>
<dbReference type="InterPro" id="IPR014216">
    <property type="entry name" value="ABC_transptr_CydD"/>
</dbReference>
<comment type="subcellular location">
    <subcellularLocation>
        <location evidence="1">Cell membrane</location>
        <topology evidence="1">Multi-pass membrane protein</topology>
    </subcellularLocation>
</comment>
<keyword evidence="2" id="KW-0813">Transport</keyword>
<comment type="caution">
    <text evidence="12">The sequence shown here is derived from an EMBL/GenBank/DDBJ whole genome shotgun (WGS) entry which is preliminary data.</text>
</comment>
<dbReference type="PROSITE" id="PS50893">
    <property type="entry name" value="ABC_TRANSPORTER_2"/>
    <property type="match status" value="1"/>
</dbReference>
<feature type="domain" description="ABC transmembrane type-1" evidence="11">
    <location>
        <begin position="16"/>
        <end position="300"/>
    </location>
</feature>
<evidence type="ECO:0000259" key="10">
    <source>
        <dbReference type="PROSITE" id="PS50893"/>
    </source>
</evidence>
<dbReference type="EMBL" id="JXRR01000008">
    <property type="protein sequence ID" value="KIL51189.1"/>
    <property type="molecule type" value="Genomic_DNA"/>
</dbReference>
<gene>
    <name evidence="12" type="ORF">KR50_10700</name>
</gene>
<dbReference type="InterPro" id="IPR027417">
    <property type="entry name" value="P-loop_NTPase"/>
</dbReference>
<keyword evidence="7 9" id="KW-1133">Transmembrane helix</keyword>
<dbReference type="InterPro" id="IPR017871">
    <property type="entry name" value="ABC_transporter-like_CS"/>
</dbReference>
<dbReference type="GO" id="GO:0005886">
    <property type="term" value="C:plasma membrane"/>
    <property type="evidence" value="ECO:0007669"/>
    <property type="project" value="UniProtKB-SubCell"/>
</dbReference>
<dbReference type="InterPro" id="IPR036640">
    <property type="entry name" value="ABC1_TM_sf"/>
</dbReference>
<dbReference type="FunFam" id="3.40.50.300:FF:000221">
    <property type="entry name" value="Multidrug ABC transporter ATP-binding protein"/>
    <property type="match status" value="1"/>
</dbReference>
<dbReference type="GO" id="GO:0140359">
    <property type="term" value="F:ABC-type transporter activity"/>
    <property type="evidence" value="ECO:0007669"/>
    <property type="project" value="InterPro"/>
</dbReference>
<evidence type="ECO:0000313" key="13">
    <source>
        <dbReference type="Proteomes" id="UP000031972"/>
    </source>
</evidence>
<dbReference type="PROSITE" id="PS50929">
    <property type="entry name" value="ABC_TM1F"/>
    <property type="match status" value="1"/>
</dbReference>
<keyword evidence="8 9" id="KW-0472">Membrane</keyword>
<dbReference type="Proteomes" id="UP000031972">
    <property type="component" value="Unassembled WGS sequence"/>
</dbReference>
<dbReference type="PANTHER" id="PTHR24221:SF590">
    <property type="entry name" value="COMPONENT LINKED WITH THE ASSEMBLY OF CYTOCHROME' TRANSPORT TRANSMEMBRANE ATP-BINDING PROTEIN ABC TRANSPORTER CYDD-RELATED"/>
    <property type="match status" value="1"/>
</dbReference>
<evidence type="ECO:0000256" key="7">
    <source>
        <dbReference type="ARBA" id="ARBA00022989"/>
    </source>
</evidence>
<feature type="transmembrane region" description="Helical" evidence="9">
    <location>
        <begin position="157"/>
        <end position="176"/>
    </location>
</feature>
<keyword evidence="5" id="KW-0547">Nucleotide-binding</keyword>
<evidence type="ECO:0000256" key="6">
    <source>
        <dbReference type="ARBA" id="ARBA00022840"/>
    </source>
</evidence>
<dbReference type="InterPro" id="IPR003439">
    <property type="entry name" value="ABC_transporter-like_ATP-bd"/>
</dbReference>
<feature type="transmembrane region" description="Helical" evidence="9">
    <location>
        <begin position="236"/>
        <end position="257"/>
    </location>
</feature>
<keyword evidence="6" id="KW-0067">ATP-binding</keyword>
<evidence type="ECO:0000256" key="2">
    <source>
        <dbReference type="ARBA" id="ARBA00022448"/>
    </source>
</evidence>
<dbReference type="Pfam" id="PF00664">
    <property type="entry name" value="ABC_membrane"/>
    <property type="match status" value="1"/>
</dbReference>
<dbReference type="Pfam" id="PF00005">
    <property type="entry name" value="ABC_tran"/>
    <property type="match status" value="1"/>
</dbReference>
<evidence type="ECO:0000313" key="12">
    <source>
        <dbReference type="EMBL" id="KIL51189.1"/>
    </source>
</evidence>
<proteinExistence type="predicted"/>
<dbReference type="SUPFAM" id="SSF52540">
    <property type="entry name" value="P-loop containing nucleoside triphosphate hydrolases"/>
    <property type="match status" value="1"/>
</dbReference>
<dbReference type="InterPro" id="IPR039421">
    <property type="entry name" value="Type_1_exporter"/>
</dbReference>
<dbReference type="PANTHER" id="PTHR24221">
    <property type="entry name" value="ATP-BINDING CASSETTE SUB-FAMILY B"/>
    <property type="match status" value="1"/>
</dbReference>